<evidence type="ECO:0000313" key="2">
    <source>
        <dbReference type="Proteomes" id="UP000516428"/>
    </source>
</evidence>
<dbReference type="EMBL" id="CP061281">
    <property type="protein sequence ID" value="QNS04783.1"/>
    <property type="molecule type" value="Genomic_DNA"/>
</dbReference>
<name>A0A7H1B7S8_9ACTN</name>
<sequence>MMSALWTETLPPPRGRHRRAAEPVRWAAWPAWGGLRPEEPPLNADASRLVRPYVIAAEQAARRKELLLADFGVDGPGPSVIHGLEVA</sequence>
<dbReference type="RefSeq" id="WP_188337487.1">
    <property type="nucleotide sequence ID" value="NZ_CP061281.1"/>
</dbReference>
<organism evidence="1 2">
    <name type="scientific">Streptomyces xanthii</name>
    <dbReference type="NCBI Taxonomy" id="2768069"/>
    <lineage>
        <taxon>Bacteria</taxon>
        <taxon>Bacillati</taxon>
        <taxon>Actinomycetota</taxon>
        <taxon>Actinomycetes</taxon>
        <taxon>Kitasatosporales</taxon>
        <taxon>Streptomycetaceae</taxon>
        <taxon>Streptomyces</taxon>
    </lineage>
</organism>
<dbReference type="AlphaFoldDB" id="A0A7H1B7S8"/>
<protein>
    <submittedName>
        <fullName evidence="1">Uncharacterized protein</fullName>
    </submittedName>
</protein>
<accession>A0A7H1B7S8</accession>
<proteinExistence type="predicted"/>
<dbReference type="Proteomes" id="UP000516428">
    <property type="component" value="Chromosome"/>
</dbReference>
<keyword evidence="2" id="KW-1185">Reference proteome</keyword>
<evidence type="ECO:0000313" key="1">
    <source>
        <dbReference type="EMBL" id="QNS04783.1"/>
    </source>
</evidence>
<dbReference type="KEGG" id="sxn:IAG42_14935"/>
<reference evidence="1 2" key="1">
    <citation type="submission" date="2020-09" db="EMBL/GenBank/DDBJ databases">
        <title>A novel species.</title>
        <authorList>
            <person name="Gao J."/>
        </authorList>
    </citation>
    <scope>NUCLEOTIDE SEQUENCE [LARGE SCALE GENOMIC DNA]</scope>
    <source>
        <strain evidence="1 2">CRXT-Y-14</strain>
    </source>
</reference>
<gene>
    <name evidence="1" type="ORF">IAG42_14935</name>
</gene>